<dbReference type="AlphaFoldDB" id="A0A0K2V2C3"/>
<reference evidence="1" key="1">
    <citation type="submission" date="2014-05" db="EMBL/GenBank/DDBJ databases">
        <authorList>
            <person name="Chronopoulou M."/>
        </authorList>
    </citation>
    <scope>NUCLEOTIDE SEQUENCE</scope>
    <source>
        <tissue evidence="1">Whole organism</tissue>
    </source>
</reference>
<proteinExistence type="predicted"/>
<name>A0A0K2V2C3_LEPSM</name>
<sequence length="75" mass="9011">MNYFFAEKKADYYLDGLERWKHHLEKCVELQGDYVVKYKIIRKSVCCIFVRSETFQTTLVNLKLTVKSVLEKERS</sequence>
<evidence type="ECO:0000313" key="1">
    <source>
        <dbReference type="EMBL" id="CDW44440.1"/>
    </source>
</evidence>
<accession>A0A0K2V2C3</accession>
<protein>
    <submittedName>
        <fullName evidence="1">Uncharacterized protein</fullName>
    </submittedName>
</protein>
<dbReference type="EMBL" id="HACA01027079">
    <property type="protein sequence ID" value="CDW44440.1"/>
    <property type="molecule type" value="Transcribed_RNA"/>
</dbReference>
<organism evidence="1">
    <name type="scientific">Lepeophtheirus salmonis</name>
    <name type="common">Salmon louse</name>
    <name type="synonym">Caligus salmonis</name>
    <dbReference type="NCBI Taxonomy" id="72036"/>
    <lineage>
        <taxon>Eukaryota</taxon>
        <taxon>Metazoa</taxon>
        <taxon>Ecdysozoa</taxon>
        <taxon>Arthropoda</taxon>
        <taxon>Crustacea</taxon>
        <taxon>Multicrustacea</taxon>
        <taxon>Hexanauplia</taxon>
        <taxon>Copepoda</taxon>
        <taxon>Siphonostomatoida</taxon>
        <taxon>Caligidae</taxon>
        <taxon>Lepeophtheirus</taxon>
    </lineage>
</organism>